<organism evidence="1 2">
    <name type="scientific">Camellia lanceoleosa</name>
    <dbReference type="NCBI Taxonomy" id="1840588"/>
    <lineage>
        <taxon>Eukaryota</taxon>
        <taxon>Viridiplantae</taxon>
        <taxon>Streptophyta</taxon>
        <taxon>Embryophyta</taxon>
        <taxon>Tracheophyta</taxon>
        <taxon>Spermatophyta</taxon>
        <taxon>Magnoliopsida</taxon>
        <taxon>eudicotyledons</taxon>
        <taxon>Gunneridae</taxon>
        <taxon>Pentapetalae</taxon>
        <taxon>asterids</taxon>
        <taxon>Ericales</taxon>
        <taxon>Theaceae</taxon>
        <taxon>Camellia</taxon>
    </lineage>
</organism>
<dbReference type="Proteomes" id="UP001060215">
    <property type="component" value="Chromosome 3"/>
</dbReference>
<name>A0ACC0IUS4_9ERIC</name>
<gene>
    <name evidence="1" type="ORF">LOK49_LG02G02207</name>
</gene>
<sequence length="126" mass="13999">MIIYFSGDKDLDVNDFNPGRYLSIVKDEGLEISQPALGPGKVSMDGAPYLRKVDLRTYSAYQDLSSSLEKTFSCFTIGQYGSHGASGREVLSESKLKNLLHGSEYVLTYESKDGNWMLVGDVPWEC</sequence>
<accession>A0ACC0IUS4</accession>
<proteinExistence type="predicted"/>
<evidence type="ECO:0000313" key="1">
    <source>
        <dbReference type="EMBL" id="KAI8028194.1"/>
    </source>
</evidence>
<evidence type="ECO:0000313" key="2">
    <source>
        <dbReference type="Proteomes" id="UP001060215"/>
    </source>
</evidence>
<comment type="caution">
    <text evidence="1">The sequence shown here is derived from an EMBL/GenBank/DDBJ whole genome shotgun (WGS) entry which is preliminary data.</text>
</comment>
<keyword evidence="2" id="KW-1185">Reference proteome</keyword>
<dbReference type="EMBL" id="CM045760">
    <property type="protein sequence ID" value="KAI8028194.1"/>
    <property type="molecule type" value="Genomic_DNA"/>
</dbReference>
<protein>
    <submittedName>
        <fullName evidence="1">Auxin-responsive protein IAA8</fullName>
    </submittedName>
</protein>
<reference evidence="1 2" key="1">
    <citation type="journal article" date="2022" name="Plant J.">
        <title>Chromosome-level genome of Camellia lanceoleosa provides a valuable resource for understanding genome evolution and self-incompatibility.</title>
        <authorList>
            <person name="Gong W."/>
            <person name="Xiao S."/>
            <person name="Wang L."/>
            <person name="Liao Z."/>
            <person name="Chang Y."/>
            <person name="Mo W."/>
            <person name="Hu G."/>
            <person name="Li W."/>
            <person name="Zhao G."/>
            <person name="Zhu H."/>
            <person name="Hu X."/>
            <person name="Ji K."/>
            <person name="Xiang X."/>
            <person name="Song Q."/>
            <person name="Yuan D."/>
            <person name="Jin S."/>
            <person name="Zhang L."/>
        </authorList>
    </citation>
    <scope>NUCLEOTIDE SEQUENCE [LARGE SCALE GENOMIC DNA]</scope>
    <source>
        <strain evidence="1">SQ_2022a</strain>
    </source>
</reference>